<keyword evidence="4" id="KW-0812">Transmembrane</keyword>
<protein>
    <submittedName>
        <fullName evidence="5">MFS general substrate transporter</fullName>
    </submittedName>
</protein>
<dbReference type="PANTHER" id="PTHR11360">
    <property type="entry name" value="MONOCARBOXYLATE TRANSPORTER"/>
    <property type="match status" value="1"/>
</dbReference>
<keyword evidence="4" id="KW-1133">Transmembrane helix</keyword>
<evidence type="ECO:0000313" key="6">
    <source>
        <dbReference type="Proteomes" id="UP000070700"/>
    </source>
</evidence>
<feature type="transmembrane region" description="Helical" evidence="4">
    <location>
        <begin position="303"/>
        <end position="322"/>
    </location>
</feature>
<accession>A0A132B9V3</accession>
<dbReference type="AlphaFoldDB" id="A0A132B9V3"/>
<dbReference type="GO" id="GO:0016020">
    <property type="term" value="C:membrane"/>
    <property type="evidence" value="ECO:0007669"/>
    <property type="project" value="UniProtKB-SubCell"/>
</dbReference>
<evidence type="ECO:0000256" key="1">
    <source>
        <dbReference type="ARBA" id="ARBA00004141"/>
    </source>
</evidence>
<dbReference type="Proteomes" id="UP000070700">
    <property type="component" value="Unassembled WGS sequence"/>
</dbReference>
<feature type="transmembrane region" description="Helical" evidence="4">
    <location>
        <begin position="218"/>
        <end position="239"/>
    </location>
</feature>
<feature type="transmembrane region" description="Helical" evidence="4">
    <location>
        <begin position="334"/>
        <end position="352"/>
    </location>
</feature>
<dbReference type="InParanoid" id="A0A132B9V3"/>
<dbReference type="InterPro" id="IPR011701">
    <property type="entry name" value="MFS"/>
</dbReference>
<feature type="transmembrane region" description="Helical" evidence="4">
    <location>
        <begin position="189"/>
        <end position="212"/>
    </location>
</feature>
<dbReference type="GeneID" id="28822184"/>
<keyword evidence="6" id="KW-1185">Reference proteome</keyword>
<dbReference type="OrthoDB" id="6509908at2759"/>
<comment type="similarity">
    <text evidence="2">Belongs to the major facilitator superfamily. Monocarboxylate porter (TC 2.A.1.13) family.</text>
</comment>
<organism evidence="5 6">
    <name type="scientific">Mollisia scopiformis</name>
    <name type="common">Conifer needle endophyte fungus</name>
    <name type="synonym">Phialocephala scopiformis</name>
    <dbReference type="NCBI Taxonomy" id="149040"/>
    <lineage>
        <taxon>Eukaryota</taxon>
        <taxon>Fungi</taxon>
        <taxon>Dikarya</taxon>
        <taxon>Ascomycota</taxon>
        <taxon>Pezizomycotina</taxon>
        <taxon>Leotiomycetes</taxon>
        <taxon>Helotiales</taxon>
        <taxon>Mollisiaceae</taxon>
        <taxon>Mollisia</taxon>
    </lineage>
</organism>
<dbReference type="PANTHER" id="PTHR11360:SF234">
    <property type="entry name" value="MFS-TYPE TRANSPORTER DBAD-RELATED"/>
    <property type="match status" value="1"/>
</dbReference>
<dbReference type="InterPro" id="IPR036259">
    <property type="entry name" value="MFS_trans_sf"/>
</dbReference>
<feature type="transmembrane region" description="Helical" evidence="4">
    <location>
        <begin position="68"/>
        <end position="89"/>
    </location>
</feature>
<feature type="transmembrane region" description="Helical" evidence="4">
    <location>
        <begin position="358"/>
        <end position="383"/>
    </location>
</feature>
<dbReference type="Pfam" id="PF07690">
    <property type="entry name" value="MFS_1"/>
    <property type="match status" value="1"/>
</dbReference>
<feature type="region of interest" description="Disordered" evidence="3">
    <location>
        <begin position="26"/>
        <end position="56"/>
    </location>
</feature>
<dbReference type="RefSeq" id="XP_018063378.1">
    <property type="nucleotide sequence ID" value="XM_018212458.1"/>
</dbReference>
<feature type="transmembrane region" description="Helical" evidence="4">
    <location>
        <begin position="395"/>
        <end position="416"/>
    </location>
</feature>
<dbReference type="Gene3D" id="1.20.1250.20">
    <property type="entry name" value="MFS general substrate transporter like domains"/>
    <property type="match status" value="1"/>
</dbReference>
<keyword evidence="4" id="KW-0472">Membrane</keyword>
<dbReference type="EMBL" id="KQ947433">
    <property type="protein sequence ID" value="KUJ09023.1"/>
    <property type="molecule type" value="Genomic_DNA"/>
</dbReference>
<name>A0A132B9V3_MOLSC</name>
<dbReference type="GO" id="GO:0022857">
    <property type="term" value="F:transmembrane transporter activity"/>
    <property type="evidence" value="ECO:0007669"/>
    <property type="project" value="InterPro"/>
</dbReference>
<evidence type="ECO:0000256" key="3">
    <source>
        <dbReference type="SAM" id="MobiDB-lite"/>
    </source>
</evidence>
<proteinExistence type="inferred from homology"/>
<feature type="transmembrane region" description="Helical" evidence="4">
    <location>
        <begin position="153"/>
        <end position="177"/>
    </location>
</feature>
<feature type="transmembrane region" description="Helical" evidence="4">
    <location>
        <begin position="101"/>
        <end position="124"/>
    </location>
</feature>
<sequence>MAVSGTPHLPNYEREIDFLSEIDTTTDTEKQAPYSTAPVEDVKAESPTPDTEWQNRGVVPPPDGGAEAWLQVVGSWCIIVTFGVYQAYYERGTLFTQTPFNISWIGSIQSLIVFLLGAVVGAIYDKGYLKLLLAVGTFGVVFGHMMLSLCTEYWQVLLAQGFVIGIGGACLFVPALAVTQPYFSSRLGLALGVVGTGSSLGCIVYGVVFARLIDRIGFAWTTRTIGFIALATLVVPLAISKKRKQPLPPQTSPTSKKSDFSGVLDGRYMLCVLGVFLGYAGCQVTFFYIAYFGQAQGWFVGNVALYLVVIINAGAIIGRLMPNWLSDKVGPINVVLPGSLLMGVLLLCNLAVVNAGGIICIALFFGVLSGIFVSLPPLLFMALTEDKSKMGARMGIAYLFVGLSVLPGGPGAGGVLQHKGSSLHWHAAWTYAGVLQLAAFVVFCVLRVWQGGLAFTVKI</sequence>
<feature type="transmembrane region" description="Helical" evidence="4">
    <location>
        <begin position="428"/>
        <end position="449"/>
    </location>
</feature>
<evidence type="ECO:0000313" key="5">
    <source>
        <dbReference type="EMBL" id="KUJ09023.1"/>
    </source>
</evidence>
<evidence type="ECO:0000256" key="4">
    <source>
        <dbReference type="SAM" id="Phobius"/>
    </source>
</evidence>
<gene>
    <name evidence="5" type="ORF">LY89DRAFT_658084</name>
</gene>
<comment type="subcellular location">
    <subcellularLocation>
        <location evidence="1">Membrane</location>
        <topology evidence="1">Multi-pass membrane protein</topology>
    </subcellularLocation>
</comment>
<dbReference type="SUPFAM" id="SSF103473">
    <property type="entry name" value="MFS general substrate transporter"/>
    <property type="match status" value="1"/>
</dbReference>
<dbReference type="InterPro" id="IPR050327">
    <property type="entry name" value="Proton-linked_MCT"/>
</dbReference>
<reference evidence="5 6" key="1">
    <citation type="submission" date="2015-10" db="EMBL/GenBank/DDBJ databases">
        <title>Full genome of DAOMC 229536 Phialocephala scopiformis, a fungal endophyte of spruce producing the potent anti-insectan compound rugulosin.</title>
        <authorList>
            <consortium name="DOE Joint Genome Institute"/>
            <person name="Walker A.K."/>
            <person name="Frasz S.L."/>
            <person name="Seifert K.A."/>
            <person name="Miller J.D."/>
            <person name="Mondo S.J."/>
            <person name="Labutti K."/>
            <person name="Lipzen A."/>
            <person name="Dockter R."/>
            <person name="Kennedy M."/>
            <person name="Grigoriev I.V."/>
            <person name="Spatafora J.W."/>
        </authorList>
    </citation>
    <scope>NUCLEOTIDE SEQUENCE [LARGE SCALE GENOMIC DNA]</scope>
    <source>
        <strain evidence="5 6">CBS 120377</strain>
    </source>
</reference>
<evidence type="ECO:0000256" key="2">
    <source>
        <dbReference type="ARBA" id="ARBA00006727"/>
    </source>
</evidence>
<dbReference type="KEGG" id="psco:LY89DRAFT_658084"/>
<feature type="transmembrane region" description="Helical" evidence="4">
    <location>
        <begin position="268"/>
        <end position="291"/>
    </location>
</feature>
<feature type="transmembrane region" description="Helical" evidence="4">
    <location>
        <begin position="131"/>
        <end position="147"/>
    </location>
</feature>